<dbReference type="Proteomes" id="UP000034588">
    <property type="component" value="Unassembled WGS sequence"/>
</dbReference>
<evidence type="ECO:0000313" key="1">
    <source>
        <dbReference type="EMBL" id="KKW12465.1"/>
    </source>
</evidence>
<reference evidence="1 2" key="1">
    <citation type="journal article" date="2015" name="Nature">
        <title>rRNA introns, odd ribosomes, and small enigmatic genomes across a large radiation of phyla.</title>
        <authorList>
            <person name="Brown C.T."/>
            <person name="Hug L.A."/>
            <person name="Thomas B.C."/>
            <person name="Sharon I."/>
            <person name="Castelle C.J."/>
            <person name="Singh A."/>
            <person name="Wilkins M.J."/>
            <person name="Williams K.H."/>
            <person name="Banfield J.F."/>
        </authorList>
    </citation>
    <scope>NUCLEOTIDE SEQUENCE [LARGE SCALE GENOMIC DNA]</scope>
</reference>
<dbReference type="EMBL" id="LCQD01000012">
    <property type="protein sequence ID" value="KKW12465.1"/>
    <property type="molecule type" value="Genomic_DNA"/>
</dbReference>
<protein>
    <submittedName>
        <fullName evidence="1">Uncharacterized protein</fullName>
    </submittedName>
</protein>
<comment type="caution">
    <text evidence="1">The sequence shown here is derived from an EMBL/GenBank/DDBJ whole genome shotgun (WGS) entry which is preliminary data.</text>
</comment>
<accession>A0A0G1W1I9</accession>
<proteinExistence type="predicted"/>
<organism evidence="1 2">
    <name type="scientific">Candidatus Gottesmanbacteria bacterium GW2011_GWB1_49_7</name>
    <dbReference type="NCBI Taxonomy" id="1618448"/>
    <lineage>
        <taxon>Bacteria</taxon>
        <taxon>Candidatus Gottesmaniibacteriota</taxon>
    </lineage>
</organism>
<name>A0A0G1W1I9_9BACT</name>
<evidence type="ECO:0000313" key="2">
    <source>
        <dbReference type="Proteomes" id="UP000034588"/>
    </source>
</evidence>
<sequence length="269" mass="30909">MSYVFVEHTLRQMPPGTLPIGLPHAGEIHKNFKVKGLTSRARRQVAKIMGKTPVNAYALGQVILEECVEVLGPYQQKDFPPKILDHLSAIDREYLCWMAVLNNYQPPYDDLLVRSIDFQCERCGHYDTGILDPWDLKVVNVDPKSWDLQGNQIRYEFLHQGTKYWATLVNGRIENSIATEQGELEDRMAKLLPQLIVANEQGMPQPFTFEDLERRDFIFTDTLYEALTLRPLPGVDPILRFVCPKCKHVQREVFSYLPFLSSGSAARRD</sequence>
<dbReference type="AlphaFoldDB" id="A0A0G1W1I9"/>
<gene>
    <name evidence="1" type="ORF">UY48_C0012G0012</name>
</gene>